<dbReference type="Proteomes" id="UP000008827">
    <property type="component" value="Chromosome 2"/>
</dbReference>
<dbReference type="InParanoid" id="A0A0R0L420"/>
<dbReference type="AlphaFoldDB" id="A0A0R0L420"/>
<keyword evidence="3" id="KW-1185">Reference proteome</keyword>
<gene>
    <name evidence="1" type="ORF">GLYMA_02G307800</name>
</gene>
<accession>A0A0R0L420</accession>
<organism evidence="1">
    <name type="scientific">Glycine max</name>
    <name type="common">Soybean</name>
    <name type="synonym">Glycine hispida</name>
    <dbReference type="NCBI Taxonomy" id="3847"/>
    <lineage>
        <taxon>Eukaryota</taxon>
        <taxon>Viridiplantae</taxon>
        <taxon>Streptophyta</taxon>
        <taxon>Embryophyta</taxon>
        <taxon>Tracheophyta</taxon>
        <taxon>Spermatophyta</taxon>
        <taxon>Magnoliopsida</taxon>
        <taxon>eudicotyledons</taxon>
        <taxon>Gunneridae</taxon>
        <taxon>Pentapetalae</taxon>
        <taxon>rosids</taxon>
        <taxon>fabids</taxon>
        <taxon>Fabales</taxon>
        <taxon>Fabaceae</taxon>
        <taxon>Papilionoideae</taxon>
        <taxon>50 kb inversion clade</taxon>
        <taxon>NPAAA clade</taxon>
        <taxon>indigoferoid/millettioid clade</taxon>
        <taxon>Phaseoleae</taxon>
        <taxon>Glycine</taxon>
        <taxon>Glycine subgen. Soja</taxon>
    </lineage>
</organism>
<reference evidence="2" key="2">
    <citation type="submission" date="2018-02" db="UniProtKB">
        <authorList>
            <consortium name="EnsemblPlants"/>
        </authorList>
    </citation>
    <scope>IDENTIFICATION</scope>
    <source>
        <strain evidence="2">Williams 82</strain>
    </source>
</reference>
<reference evidence="1" key="3">
    <citation type="submission" date="2018-07" db="EMBL/GenBank/DDBJ databases">
        <title>WGS assembly of Glycine max.</title>
        <authorList>
            <person name="Schmutz J."/>
            <person name="Cannon S."/>
            <person name="Schlueter J."/>
            <person name="Ma J."/>
            <person name="Mitros T."/>
            <person name="Nelson W."/>
            <person name="Hyten D."/>
            <person name="Song Q."/>
            <person name="Thelen J."/>
            <person name="Cheng J."/>
            <person name="Xu D."/>
            <person name="Hellsten U."/>
            <person name="May G."/>
            <person name="Yu Y."/>
            <person name="Sakurai T."/>
            <person name="Umezawa T."/>
            <person name="Bhattacharyya M."/>
            <person name="Sandhu D."/>
            <person name="Valliyodan B."/>
            <person name="Lindquist E."/>
            <person name="Peto M."/>
            <person name="Grant D."/>
            <person name="Shu S."/>
            <person name="Goodstein D."/>
            <person name="Barry K."/>
            <person name="Futrell-Griggs M."/>
            <person name="Abernathy B."/>
            <person name="Du J."/>
            <person name="Tian Z."/>
            <person name="Zhu L."/>
            <person name="Gill N."/>
            <person name="Joshi T."/>
            <person name="Libault M."/>
            <person name="Sethuraman A."/>
            <person name="Zhang X."/>
            <person name="Shinozaki K."/>
            <person name="Nguyen H."/>
            <person name="Wing R."/>
            <person name="Cregan P."/>
            <person name="Specht J."/>
            <person name="Grimwood J."/>
            <person name="Rokhsar D."/>
            <person name="Stacey G."/>
            <person name="Shoemaker R."/>
            <person name="Jackson S."/>
        </authorList>
    </citation>
    <scope>NUCLEOTIDE SEQUENCE</scope>
    <source>
        <tissue evidence="1">Callus</tissue>
    </source>
</reference>
<evidence type="ECO:0000313" key="3">
    <source>
        <dbReference type="Proteomes" id="UP000008827"/>
    </source>
</evidence>
<protein>
    <submittedName>
        <fullName evidence="1 2">Uncharacterized protein</fullName>
    </submittedName>
</protein>
<sequence>MGACDFGSASLDLSLFIMGFMKLCEFCHCVLDCSKSNSPTFGLGLSTSLKLCGENDLVMDSFHWHWLRHLEI</sequence>
<evidence type="ECO:0000313" key="2">
    <source>
        <dbReference type="EnsemblPlants" id="KRH74039"/>
    </source>
</evidence>
<proteinExistence type="predicted"/>
<dbReference type="EMBL" id="CM000835">
    <property type="protein sequence ID" value="KRH74039.1"/>
    <property type="molecule type" value="Genomic_DNA"/>
</dbReference>
<evidence type="ECO:0000313" key="1">
    <source>
        <dbReference type="EMBL" id="KRH74039.1"/>
    </source>
</evidence>
<dbReference type="EnsemblPlants" id="KRH74039">
    <property type="protein sequence ID" value="KRH74039"/>
    <property type="gene ID" value="GLYMA_02G307800"/>
</dbReference>
<dbReference type="Gramene" id="KRH74039">
    <property type="protein sequence ID" value="KRH74039"/>
    <property type="gene ID" value="GLYMA_02G307800"/>
</dbReference>
<name>A0A0R0L420_SOYBN</name>
<reference evidence="1 2" key="1">
    <citation type="journal article" date="2010" name="Nature">
        <title>Genome sequence of the palaeopolyploid soybean.</title>
        <authorList>
            <person name="Schmutz J."/>
            <person name="Cannon S.B."/>
            <person name="Schlueter J."/>
            <person name="Ma J."/>
            <person name="Mitros T."/>
            <person name="Nelson W."/>
            <person name="Hyten D.L."/>
            <person name="Song Q."/>
            <person name="Thelen J.J."/>
            <person name="Cheng J."/>
            <person name="Xu D."/>
            <person name="Hellsten U."/>
            <person name="May G.D."/>
            <person name="Yu Y."/>
            <person name="Sakurai T."/>
            <person name="Umezawa T."/>
            <person name="Bhattacharyya M.K."/>
            <person name="Sandhu D."/>
            <person name="Valliyodan B."/>
            <person name="Lindquist E."/>
            <person name="Peto M."/>
            <person name="Grant D."/>
            <person name="Shu S."/>
            <person name="Goodstein D."/>
            <person name="Barry K."/>
            <person name="Futrell-Griggs M."/>
            <person name="Abernathy B."/>
            <person name="Du J."/>
            <person name="Tian Z."/>
            <person name="Zhu L."/>
            <person name="Gill N."/>
            <person name="Joshi T."/>
            <person name="Libault M."/>
            <person name="Sethuraman A."/>
            <person name="Zhang X.-C."/>
            <person name="Shinozaki K."/>
            <person name="Nguyen H.T."/>
            <person name="Wing R.A."/>
            <person name="Cregan P."/>
            <person name="Specht J."/>
            <person name="Grimwood J."/>
            <person name="Rokhsar D."/>
            <person name="Stacey G."/>
            <person name="Shoemaker R.C."/>
            <person name="Jackson S.A."/>
        </authorList>
    </citation>
    <scope>NUCLEOTIDE SEQUENCE</scope>
    <source>
        <strain evidence="2">cv. Williams 82</strain>
        <tissue evidence="1">Callus</tissue>
    </source>
</reference>